<dbReference type="GO" id="GO:0032196">
    <property type="term" value="P:transposition"/>
    <property type="evidence" value="ECO:0007669"/>
    <property type="project" value="TreeGrafter"/>
</dbReference>
<dbReference type="PANTHER" id="PTHR10948:SF23">
    <property type="entry name" value="TRANSPOSASE INSI FOR INSERTION SEQUENCE ELEMENT IS30A-RELATED"/>
    <property type="match status" value="1"/>
</dbReference>
<dbReference type="NCBIfam" id="NF033563">
    <property type="entry name" value="transpos_IS30"/>
    <property type="match status" value="1"/>
</dbReference>
<dbReference type="Proteomes" id="UP000242847">
    <property type="component" value="Unassembled WGS sequence"/>
</dbReference>
<dbReference type="STRING" id="254161.SAMN05216256_1541"/>
<keyword evidence="4" id="KW-1185">Reference proteome</keyword>
<accession>A0A1S8DD63</accession>
<name>A0A1S8DD63_9GAMM</name>
<dbReference type="SUPFAM" id="SSF53098">
    <property type="entry name" value="Ribonuclease H-like"/>
    <property type="match status" value="1"/>
</dbReference>
<dbReference type="InterPro" id="IPR001584">
    <property type="entry name" value="Integrase_cat-core"/>
</dbReference>
<dbReference type="GO" id="GO:0006310">
    <property type="term" value="P:DNA recombination"/>
    <property type="evidence" value="ECO:0007669"/>
    <property type="project" value="UniProtKB-KW"/>
</dbReference>
<dbReference type="Pfam" id="PF00665">
    <property type="entry name" value="rve"/>
    <property type="match status" value="1"/>
</dbReference>
<dbReference type="PANTHER" id="PTHR10948">
    <property type="entry name" value="TRANSPOSASE"/>
    <property type="match status" value="1"/>
</dbReference>
<dbReference type="InterPro" id="IPR025246">
    <property type="entry name" value="IS30-like_HTH"/>
</dbReference>
<evidence type="ECO:0000256" key="1">
    <source>
        <dbReference type="ARBA" id="ARBA00023172"/>
    </source>
</evidence>
<evidence type="ECO:0000313" key="3">
    <source>
        <dbReference type="EMBL" id="ONM42347.1"/>
    </source>
</evidence>
<dbReference type="RefSeq" id="WP_083729508.1">
    <property type="nucleotide sequence ID" value="NZ_FOUD01000054.1"/>
</dbReference>
<dbReference type="Pfam" id="PF13936">
    <property type="entry name" value="HTH_38"/>
    <property type="match status" value="1"/>
</dbReference>
<evidence type="ECO:0000313" key="4">
    <source>
        <dbReference type="Proteomes" id="UP000242847"/>
    </source>
</evidence>
<dbReference type="PROSITE" id="PS50994">
    <property type="entry name" value="INTEGRASE"/>
    <property type="match status" value="1"/>
</dbReference>
<sequence length="387" mass="43558">MATMKARGFSASQKRELWLRWRKGQSLSEIGRALGKHAGSISGVLAIHGGISPPNRTRSDLVLSLSEREEISRGLSAGLSLRHIAKLIDRSVSTVSREVGRNGGRTKYRANTADKRAWDQAKRPKQCLLAENQVLQQVVAKKLQLDWSPEQISGWLQRQFPDDSAMQISHETIYRSLFVQARGVLKKELVKHLRSRRGMRRSKHSTTEATERKTSIVDAISIRERPAEVEDRAVPGHWEGDLISGSKNSHIATLVERQSRFTMLVQVNGKDTESVVSALCREVNKLPAALKKTLTWDRGGELGGHKKFTVATDVQVYFCDPQSPWQRGSNENTNRLLRQYFPKGTDLSGWTQAQLDEIALRLNQRPRKTLRYLSPAEKLNEIVALTG</sequence>
<dbReference type="GO" id="GO:0003676">
    <property type="term" value="F:nucleic acid binding"/>
    <property type="evidence" value="ECO:0007669"/>
    <property type="project" value="InterPro"/>
</dbReference>
<dbReference type="EMBL" id="MUBC01000105">
    <property type="protein sequence ID" value="ONM42347.1"/>
    <property type="molecule type" value="Genomic_DNA"/>
</dbReference>
<dbReference type="InterPro" id="IPR012337">
    <property type="entry name" value="RNaseH-like_sf"/>
</dbReference>
<dbReference type="Gene3D" id="3.30.420.10">
    <property type="entry name" value="Ribonuclease H-like superfamily/Ribonuclease H"/>
    <property type="match status" value="1"/>
</dbReference>
<dbReference type="AlphaFoldDB" id="A0A1S8DD63"/>
<dbReference type="GO" id="GO:0015074">
    <property type="term" value="P:DNA integration"/>
    <property type="evidence" value="ECO:0007669"/>
    <property type="project" value="InterPro"/>
</dbReference>
<reference evidence="3 4" key="1">
    <citation type="submission" date="2017-01" db="EMBL/GenBank/DDBJ databases">
        <title>Draft genome sequence of Pseudomonas pachastrellae type strain CCUG 46540T from a deep sea.</title>
        <authorList>
            <person name="Gomila M."/>
            <person name="Mulet M."/>
            <person name="Lalucat J."/>
            <person name="Garcia-Valdes E."/>
        </authorList>
    </citation>
    <scope>NUCLEOTIDE SEQUENCE [LARGE SCALE GENOMIC DNA]</scope>
    <source>
        <strain evidence="3 4">CCUG 46540</strain>
    </source>
</reference>
<organism evidence="3 4">
    <name type="scientific">Halopseudomonas pachastrellae</name>
    <dbReference type="NCBI Taxonomy" id="254161"/>
    <lineage>
        <taxon>Bacteria</taxon>
        <taxon>Pseudomonadati</taxon>
        <taxon>Pseudomonadota</taxon>
        <taxon>Gammaproteobacteria</taxon>
        <taxon>Pseudomonadales</taxon>
        <taxon>Pseudomonadaceae</taxon>
        <taxon>Halopseudomonas</taxon>
    </lineage>
</organism>
<dbReference type="GO" id="GO:0005829">
    <property type="term" value="C:cytosol"/>
    <property type="evidence" value="ECO:0007669"/>
    <property type="project" value="TreeGrafter"/>
</dbReference>
<evidence type="ECO:0000259" key="2">
    <source>
        <dbReference type="PROSITE" id="PS50994"/>
    </source>
</evidence>
<proteinExistence type="predicted"/>
<dbReference type="InterPro" id="IPR051917">
    <property type="entry name" value="Transposase-Integrase"/>
</dbReference>
<gene>
    <name evidence="3" type="ORF">BXT89_18490</name>
</gene>
<protein>
    <submittedName>
        <fullName evidence="3">IS30 family transposase</fullName>
    </submittedName>
</protein>
<comment type="caution">
    <text evidence="3">The sequence shown here is derived from an EMBL/GenBank/DDBJ whole genome shotgun (WGS) entry which is preliminary data.</text>
</comment>
<feature type="domain" description="Integrase catalytic" evidence="2">
    <location>
        <begin position="222"/>
        <end position="383"/>
    </location>
</feature>
<dbReference type="InterPro" id="IPR053392">
    <property type="entry name" value="Transposase_IS30-like"/>
</dbReference>
<dbReference type="GO" id="GO:0004803">
    <property type="term" value="F:transposase activity"/>
    <property type="evidence" value="ECO:0007669"/>
    <property type="project" value="TreeGrafter"/>
</dbReference>
<keyword evidence="1" id="KW-0233">DNA recombination</keyword>
<dbReference type="InterPro" id="IPR036397">
    <property type="entry name" value="RNaseH_sf"/>
</dbReference>